<name>A0A9D3V741_9ROSI</name>
<evidence type="ECO:0000256" key="5">
    <source>
        <dbReference type="ARBA" id="ARBA00022723"/>
    </source>
</evidence>
<gene>
    <name evidence="8" type="ORF">J1N35_025820</name>
</gene>
<dbReference type="GO" id="GO:0020037">
    <property type="term" value="F:heme binding"/>
    <property type="evidence" value="ECO:0007669"/>
    <property type="project" value="InterPro"/>
</dbReference>
<proteinExistence type="predicted"/>
<keyword evidence="5" id="KW-0479">Metal-binding</keyword>
<dbReference type="AlphaFoldDB" id="A0A9D3V741"/>
<dbReference type="InterPro" id="IPR001128">
    <property type="entry name" value="Cyt_P450"/>
</dbReference>
<keyword evidence="9" id="KW-1185">Reference proteome</keyword>
<dbReference type="EMBL" id="JAIQCV010000008">
    <property type="protein sequence ID" value="KAH1073492.1"/>
    <property type="molecule type" value="Genomic_DNA"/>
</dbReference>
<evidence type="ECO:0000256" key="2">
    <source>
        <dbReference type="ARBA" id="ARBA00004167"/>
    </source>
</evidence>
<dbReference type="GO" id="GO:0016709">
    <property type="term" value="F:oxidoreductase activity, acting on paired donors, with incorporation or reduction of molecular oxygen, NAD(P)H as one donor, and incorporation of one atom of oxygen"/>
    <property type="evidence" value="ECO:0007669"/>
    <property type="project" value="TreeGrafter"/>
</dbReference>
<protein>
    <recommendedName>
        <fullName evidence="10">Cytochrome P450</fullName>
    </recommendedName>
</protein>
<dbReference type="Pfam" id="PF00067">
    <property type="entry name" value="p450"/>
    <property type="match status" value="1"/>
</dbReference>
<dbReference type="Proteomes" id="UP000828251">
    <property type="component" value="Unassembled WGS sequence"/>
</dbReference>
<accession>A0A9D3V741</accession>
<dbReference type="Gene3D" id="1.10.630.10">
    <property type="entry name" value="Cytochrome P450"/>
    <property type="match status" value="1"/>
</dbReference>
<keyword evidence="7" id="KW-0472">Membrane</keyword>
<dbReference type="InterPro" id="IPR051103">
    <property type="entry name" value="Plant_metabolite_P450s"/>
</dbReference>
<reference evidence="8 9" key="1">
    <citation type="journal article" date="2021" name="Plant Biotechnol. J.">
        <title>Multi-omics assisted identification of the key and species-specific regulatory components of drought-tolerant mechanisms in Gossypium stocksii.</title>
        <authorList>
            <person name="Yu D."/>
            <person name="Ke L."/>
            <person name="Zhang D."/>
            <person name="Wu Y."/>
            <person name="Sun Y."/>
            <person name="Mei J."/>
            <person name="Sun J."/>
            <person name="Sun Y."/>
        </authorList>
    </citation>
    <scope>NUCLEOTIDE SEQUENCE [LARGE SCALE GENOMIC DNA]</scope>
    <source>
        <strain evidence="9">cv. E1</strain>
        <tissue evidence="8">Leaf</tissue>
    </source>
</reference>
<organism evidence="8 9">
    <name type="scientific">Gossypium stocksii</name>
    <dbReference type="NCBI Taxonomy" id="47602"/>
    <lineage>
        <taxon>Eukaryota</taxon>
        <taxon>Viridiplantae</taxon>
        <taxon>Streptophyta</taxon>
        <taxon>Embryophyta</taxon>
        <taxon>Tracheophyta</taxon>
        <taxon>Spermatophyta</taxon>
        <taxon>Magnoliopsida</taxon>
        <taxon>eudicotyledons</taxon>
        <taxon>Gunneridae</taxon>
        <taxon>Pentapetalae</taxon>
        <taxon>rosids</taxon>
        <taxon>malvids</taxon>
        <taxon>Malvales</taxon>
        <taxon>Malvaceae</taxon>
        <taxon>Malvoideae</taxon>
        <taxon>Gossypium</taxon>
    </lineage>
</organism>
<evidence type="ECO:0000256" key="6">
    <source>
        <dbReference type="ARBA" id="ARBA00022989"/>
    </source>
</evidence>
<dbReference type="SUPFAM" id="SSF48264">
    <property type="entry name" value="Cytochrome P450"/>
    <property type="match status" value="1"/>
</dbReference>
<comment type="cofactor">
    <cofactor evidence="1">
        <name>heme</name>
        <dbReference type="ChEBI" id="CHEBI:30413"/>
    </cofactor>
</comment>
<evidence type="ECO:0000313" key="8">
    <source>
        <dbReference type="EMBL" id="KAH1073492.1"/>
    </source>
</evidence>
<dbReference type="OrthoDB" id="1740340at2759"/>
<dbReference type="GO" id="GO:0016020">
    <property type="term" value="C:membrane"/>
    <property type="evidence" value="ECO:0007669"/>
    <property type="project" value="UniProtKB-SubCell"/>
</dbReference>
<sequence length="94" mass="10573">MDEETIEKMDPITKKGRNSTLSNSMLVSLCSEFINVGTNTTATVLEWGIALLIHNLDIQSKFLDEIKSTVGDRIVEEKVVKEMKYLQAIVKELS</sequence>
<evidence type="ECO:0000256" key="3">
    <source>
        <dbReference type="ARBA" id="ARBA00022617"/>
    </source>
</evidence>
<dbReference type="PRINTS" id="PR00463">
    <property type="entry name" value="EP450I"/>
</dbReference>
<evidence type="ECO:0000313" key="9">
    <source>
        <dbReference type="Proteomes" id="UP000828251"/>
    </source>
</evidence>
<comment type="subcellular location">
    <subcellularLocation>
        <location evidence="2">Membrane</location>
        <topology evidence="2">Single-pass membrane protein</topology>
    </subcellularLocation>
</comment>
<dbReference type="PANTHER" id="PTHR24298">
    <property type="entry name" value="FLAVONOID 3'-MONOOXYGENASE-RELATED"/>
    <property type="match status" value="1"/>
</dbReference>
<keyword evidence="6" id="KW-1133">Transmembrane helix</keyword>
<evidence type="ECO:0000256" key="4">
    <source>
        <dbReference type="ARBA" id="ARBA00022692"/>
    </source>
</evidence>
<dbReference type="GO" id="GO:0005506">
    <property type="term" value="F:iron ion binding"/>
    <property type="evidence" value="ECO:0007669"/>
    <property type="project" value="InterPro"/>
</dbReference>
<dbReference type="InterPro" id="IPR002401">
    <property type="entry name" value="Cyt_P450_E_grp-I"/>
</dbReference>
<dbReference type="InterPro" id="IPR036396">
    <property type="entry name" value="Cyt_P450_sf"/>
</dbReference>
<keyword evidence="3" id="KW-0349">Heme</keyword>
<comment type="caution">
    <text evidence="8">The sequence shown here is derived from an EMBL/GenBank/DDBJ whole genome shotgun (WGS) entry which is preliminary data.</text>
</comment>
<evidence type="ECO:0000256" key="7">
    <source>
        <dbReference type="ARBA" id="ARBA00023136"/>
    </source>
</evidence>
<evidence type="ECO:0008006" key="10">
    <source>
        <dbReference type="Google" id="ProtNLM"/>
    </source>
</evidence>
<keyword evidence="3" id="KW-0408">Iron</keyword>
<keyword evidence="4" id="KW-0812">Transmembrane</keyword>
<dbReference type="PANTHER" id="PTHR24298:SF47">
    <property type="entry name" value="CYTOCHROME P450 77A4"/>
    <property type="match status" value="1"/>
</dbReference>
<evidence type="ECO:0000256" key="1">
    <source>
        <dbReference type="ARBA" id="ARBA00001971"/>
    </source>
</evidence>